<evidence type="ECO:0000256" key="2">
    <source>
        <dbReference type="ARBA" id="ARBA00023163"/>
    </source>
</evidence>
<protein>
    <submittedName>
        <fullName evidence="4">Uncharacterized protein</fullName>
    </submittedName>
</protein>
<dbReference type="Proteomes" id="UP001497522">
    <property type="component" value="Chromosome 17"/>
</dbReference>
<dbReference type="EMBL" id="OZ023718">
    <property type="protein sequence ID" value="CAK9867999.1"/>
    <property type="molecule type" value="Genomic_DNA"/>
</dbReference>
<reference evidence="4" key="1">
    <citation type="submission" date="2024-03" db="EMBL/GenBank/DDBJ databases">
        <authorList>
            <consortium name="ELIXIR-Norway"/>
            <consortium name="Elixir Norway"/>
        </authorList>
    </citation>
    <scope>NUCLEOTIDE SEQUENCE</scope>
</reference>
<name>A0ABP1AZH6_9BRYO</name>
<accession>A0ABP1AZH6</accession>
<feature type="region of interest" description="Disordered" evidence="3">
    <location>
        <begin position="1"/>
        <end position="44"/>
    </location>
</feature>
<dbReference type="Pfam" id="PF03514">
    <property type="entry name" value="GRAS"/>
    <property type="match status" value="1"/>
</dbReference>
<feature type="compositionally biased region" description="Polar residues" evidence="3">
    <location>
        <begin position="1"/>
        <end position="10"/>
    </location>
</feature>
<dbReference type="PROSITE" id="PS50985">
    <property type="entry name" value="GRAS"/>
    <property type="match status" value="1"/>
</dbReference>
<evidence type="ECO:0000313" key="4">
    <source>
        <dbReference type="EMBL" id="CAK9867999.1"/>
    </source>
</evidence>
<gene>
    <name evidence="4" type="ORF">CSSPJE1EN2_LOCUS10994</name>
</gene>
<evidence type="ECO:0000313" key="5">
    <source>
        <dbReference type="Proteomes" id="UP001497522"/>
    </source>
</evidence>
<proteinExistence type="predicted"/>
<sequence length="436" mass="48528">MLGSSDSHGSAPTGPVEHGRSDLPSQGQIPGHIDLSHPSQGQIPGRIDLSHRDGLTQLKNLLEECAQAVLSNDWEIAHDRIQYLLGNRLSAQGDSIERVASYFTAALATHISKATGTQISLPLALVQPPGSDELLTAYLALNQVTPFVRFAHLTANQALLEALDGEWYLHIVDLDIVHGLQWPPFMQALVDVRADQGAGLPQLCITGIGKDRQVLEMTGRRLVSFAQSIDLPFEFIPLIHQNLDSLRPTMLRLRSGEALAVNCMLQLHTLLDEEGTGALEFFLGMLHSLNPRVVTLAEREANTNRFADALDHYSFLFDSLEATLPRTSLERTRVEQLWFWKEISNIVAATHEGQESSSSLDLRVVRYRKFDQWRIFMETAGFQLLPTSKFALAQARLLLRLHYPSEGYRLVEDDAGCLLLGWKDDPLFAVSSWNAV</sequence>
<keyword evidence="5" id="KW-1185">Reference proteome</keyword>
<keyword evidence="1" id="KW-0805">Transcription regulation</keyword>
<evidence type="ECO:0000256" key="3">
    <source>
        <dbReference type="SAM" id="MobiDB-lite"/>
    </source>
</evidence>
<evidence type="ECO:0000256" key="1">
    <source>
        <dbReference type="ARBA" id="ARBA00023015"/>
    </source>
</evidence>
<dbReference type="PANTHER" id="PTHR31636">
    <property type="entry name" value="OSJNBA0084A10.13 PROTEIN-RELATED"/>
    <property type="match status" value="1"/>
</dbReference>
<keyword evidence="2" id="KW-0804">Transcription</keyword>
<dbReference type="InterPro" id="IPR005202">
    <property type="entry name" value="TF_GRAS"/>
</dbReference>
<organism evidence="4 5">
    <name type="scientific">Sphagnum jensenii</name>
    <dbReference type="NCBI Taxonomy" id="128206"/>
    <lineage>
        <taxon>Eukaryota</taxon>
        <taxon>Viridiplantae</taxon>
        <taxon>Streptophyta</taxon>
        <taxon>Embryophyta</taxon>
        <taxon>Bryophyta</taxon>
        <taxon>Sphagnophytina</taxon>
        <taxon>Sphagnopsida</taxon>
        <taxon>Sphagnales</taxon>
        <taxon>Sphagnaceae</taxon>
        <taxon>Sphagnum</taxon>
    </lineage>
</organism>